<evidence type="ECO:0000313" key="5">
    <source>
        <dbReference type="Proteomes" id="UP001216907"/>
    </source>
</evidence>
<feature type="domain" description="CsbD-like" evidence="3">
    <location>
        <begin position="8"/>
        <end position="58"/>
    </location>
</feature>
<dbReference type="InterPro" id="IPR036629">
    <property type="entry name" value="YjbJ_sf"/>
</dbReference>
<comment type="caution">
    <text evidence="4">The sequence shown here is derived from an EMBL/GenBank/DDBJ whole genome shotgun (WGS) entry which is preliminary data.</text>
</comment>
<accession>A0ABT6F4E2</accession>
<dbReference type="RefSeq" id="WP_277858730.1">
    <property type="nucleotide sequence ID" value="NZ_JARRAG010000001.1"/>
</dbReference>
<dbReference type="Pfam" id="PF05532">
    <property type="entry name" value="CsbD"/>
    <property type="match status" value="1"/>
</dbReference>
<gene>
    <name evidence="4" type="ORF">PZE19_01070</name>
</gene>
<reference evidence="4 5" key="1">
    <citation type="submission" date="2023-03" db="EMBL/GenBank/DDBJ databases">
        <title>Paludisphaera mucosa sp. nov. a novel planctomycete from northern fen.</title>
        <authorList>
            <person name="Ivanova A."/>
        </authorList>
    </citation>
    <scope>NUCLEOTIDE SEQUENCE [LARGE SCALE GENOMIC DNA]</scope>
    <source>
        <strain evidence="4 5">Pla2</strain>
    </source>
</reference>
<dbReference type="InterPro" id="IPR050423">
    <property type="entry name" value="UPF0337_stress_rsp"/>
</dbReference>
<dbReference type="EMBL" id="JARRAG010000001">
    <property type="protein sequence ID" value="MDG3002366.1"/>
    <property type="molecule type" value="Genomic_DNA"/>
</dbReference>
<comment type="similarity">
    <text evidence="1">Belongs to the UPF0337 (CsbD) family.</text>
</comment>
<sequence>MAANLQNLQGQWNQLKGDVKKKWAQLTDDDLRWTNGNVDQLIGRIQERTGEKREQIEKYFDTLMSEGSSMLSNAVENVGQAASQATNRLREGYSKLSDQAGEQLGHARELVGEQYGQARELVIRNPVQWVAAAFGVGFLAGIIAGYTSSAVSHQQQSRRFF</sequence>
<keyword evidence="2" id="KW-0472">Membrane</keyword>
<dbReference type="InterPro" id="IPR008462">
    <property type="entry name" value="CsbD"/>
</dbReference>
<evidence type="ECO:0000313" key="4">
    <source>
        <dbReference type="EMBL" id="MDG3002366.1"/>
    </source>
</evidence>
<dbReference type="PANTHER" id="PTHR34977:SF1">
    <property type="entry name" value="UPF0337 PROTEIN YJBJ"/>
    <property type="match status" value="1"/>
</dbReference>
<keyword evidence="2" id="KW-1133">Transmembrane helix</keyword>
<feature type="transmembrane region" description="Helical" evidence="2">
    <location>
        <begin position="129"/>
        <end position="151"/>
    </location>
</feature>
<dbReference type="Proteomes" id="UP001216907">
    <property type="component" value="Unassembled WGS sequence"/>
</dbReference>
<dbReference type="SUPFAM" id="SSF69047">
    <property type="entry name" value="Hypothetical protein YjbJ"/>
    <property type="match status" value="1"/>
</dbReference>
<evidence type="ECO:0000259" key="3">
    <source>
        <dbReference type="Pfam" id="PF05532"/>
    </source>
</evidence>
<organism evidence="4 5">
    <name type="scientific">Paludisphaera mucosa</name>
    <dbReference type="NCBI Taxonomy" id="3030827"/>
    <lineage>
        <taxon>Bacteria</taxon>
        <taxon>Pseudomonadati</taxon>
        <taxon>Planctomycetota</taxon>
        <taxon>Planctomycetia</taxon>
        <taxon>Isosphaerales</taxon>
        <taxon>Isosphaeraceae</taxon>
        <taxon>Paludisphaera</taxon>
    </lineage>
</organism>
<keyword evidence="2" id="KW-0812">Transmembrane</keyword>
<dbReference type="Gene3D" id="1.10.1470.10">
    <property type="entry name" value="YjbJ"/>
    <property type="match status" value="1"/>
</dbReference>
<proteinExistence type="inferred from homology"/>
<protein>
    <submittedName>
        <fullName evidence="4">CsbD family protein</fullName>
    </submittedName>
</protein>
<evidence type="ECO:0000256" key="2">
    <source>
        <dbReference type="SAM" id="Phobius"/>
    </source>
</evidence>
<evidence type="ECO:0000256" key="1">
    <source>
        <dbReference type="ARBA" id="ARBA00009129"/>
    </source>
</evidence>
<dbReference type="PANTHER" id="PTHR34977">
    <property type="entry name" value="UPF0337 PROTEIN YJBJ"/>
    <property type="match status" value="1"/>
</dbReference>
<keyword evidence="5" id="KW-1185">Reference proteome</keyword>
<name>A0ABT6F4E2_9BACT</name>